<feature type="non-terminal residue" evidence="1">
    <location>
        <position position="67"/>
    </location>
</feature>
<evidence type="ECO:0008006" key="2">
    <source>
        <dbReference type="Google" id="ProtNLM"/>
    </source>
</evidence>
<proteinExistence type="predicted"/>
<protein>
    <recommendedName>
        <fullName evidence="2">Mandelate racemase/muconate lactonizing enzyme N-terminal domain-containing protein</fullName>
    </recommendedName>
</protein>
<accession>A0A382VJ26</accession>
<gene>
    <name evidence="1" type="ORF">METZ01_LOCUS399357</name>
</gene>
<organism evidence="1">
    <name type="scientific">marine metagenome</name>
    <dbReference type="NCBI Taxonomy" id="408172"/>
    <lineage>
        <taxon>unclassified sequences</taxon>
        <taxon>metagenomes</taxon>
        <taxon>ecological metagenomes</taxon>
    </lineage>
</organism>
<dbReference type="EMBL" id="UINC01152360">
    <property type="protein sequence ID" value="SVD46503.1"/>
    <property type="molecule type" value="Genomic_DNA"/>
</dbReference>
<reference evidence="1" key="1">
    <citation type="submission" date="2018-05" db="EMBL/GenBank/DDBJ databases">
        <authorList>
            <person name="Lanie J.A."/>
            <person name="Ng W.-L."/>
            <person name="Kazmierczak K.M."/>
            <person name="Andrzejewski T.M."/>
            <person name="Davidsen T.M."/>
            <person name="Wayne K.J."/>
            <person name="Tettelin H."/>
            <person name="Glass J.I."/>
            <person name="Rusch D."/>
            <person name="Podicherti R."/>
            <person name="Tsui H.-C.T."/>
            <person name="Winkler M.E."/>
        </authorList>
    </citation>
    <scope>NUCLEOTIDE SEQUENCE</scope>
</reference>
<evidence type="ECO:0000313" key="1">
    <source>
        <dbReference type="EMBL" id="SVD46503.1"/>
    </source>
</evidence>
<sequence length="67" mass="7902">MAEYTKLLVQEVQLYERDVTLRMPFKFGVTTLRESPQVFARVRIRLPDGREGWGLSAEMLAPKWFDK</sequence>
<name>A0A382VJ26_9ZZZZ</name>
<dbReference type="AlphaFoldDB" id="A0A382VJ26"/>